<dbReference type="SMART" id="SM00248">
    <property type="entry name" value="ANK"/>
    <property type="match status" value="2"/>
</dbReference>
<evidence type="ECO:0000256" key="2">
    <source>
        <dbReference type="ARBA" id="ARBA00023043"/>
    </source>
</evidence>
<organism evidence="5 6">
    <name type="scientific">Dioszegia hungarica</name>
    <dbReference type="NCBI Taxonomy" id="4972"/>
    <lineage>
        <taxon>Eukaryota</taxon>
        <taxon>Fungi</taxon>
        <taxon>Dikarya</taxon>
        <taxon>Basidiomycota</taxon>
        <taxon>Agaricomycotina</taxon>
        <taxon>Tremellomycetes</taxon>
        <taxon>Tremellales</taxon>
        <taxon>Bulleribasidiaceae</taxon>
        <taxon>Dioszegia</taxon>
    </lineage>
</organism>
<keyword evidence="1" id="KW-0677">Repeat</keyword>
<evidence type="ECO:0000256" key="3">
    <source>
        <dbReference type="PROSITE-ProRule" id="PRU00023"/>
    </source>
</evidence>
<dbReference type="InterPro" id="IPR002110">
    <property type="entry name" value="Ankyrin_rpt"/>
</dbReference>
<dbReference type="PANTHER" id="PTHR24189">
    <property type="entry name" value="MYOTROPHIN"/>
    <property type="match status" value="1"/>
</dbReference>
<feature type="region of interest" description="Disordered" evidence="4">
    <location>
        <begin position="1"/>
        <end position="43"/>
    </location>
</feature>
<evidence type="ECO:0000313" key="6">
    <source>
        <dbReference type="Proteomes" id="UP001164286"/>
    </source>
</evidence>
<feature type="repeat" description="ANK" evidence="3">
    <location>
        <begin position="84"/>
        <end position="116"/>
    </location>
</feature>
<dbReference type="GeneID" id="77724802"/>
<proteinExistence type="predicted"/>
<dbReference type="PROSITE" id="PS50088">
    <property type="entry name" value="ANK_REPEAT"/>
    <property type="match status" value="1"/>
</dbReference>
<dbReference type="Proteomes" id="UP001164286">
    <property type="component" value="Unassembled WGS sequence"/>
</dbReference>
<evidence type="ECO:0008006" key="7">
    <source>
        <dbReference type="Google" id="ProtNLM"/>
    </source>
</evidence>
<dbReference type="RefSeq" id="XP_052944445.1">
    <property type="nucleotide sequence ID" value="XM_053085601.1"/>
</dbReference>
<gene>
    <name evidence="5" type="ORF">MKK02DRAFT_16262</name>
</gene>
<dbReference type="SUPFAM" id="SSF48403">
    <property type="entry name" value="Ankyrin repeat"/>
    <property type="match status" value="1"/>
</dbReference>
<protein>
    <recommendedName>
        <fullName evidence="7">Ankyrin</fullName>
    </recommendedName>
</protein>
<dbReference type="InterPro" id="IPR050745">
    <property type="entry name" value="Multifunctional_regulatory"/>
</dbReference>
<feature type="region of interest" description="Disordered" evidence="4">
    <location>
        <begin position="167"/>
        <end position="187"/>
    </location>
</feature>
<feature type="compositionally biased region" description="Low complexity" evidence="4">
    <location>
        <begin position="31"/>
        <end position="43"/>
    </location>
</feature>
<dbReference type="PROSITE" id="PS50297">
    <property type="entry name" value="ANK_REP_REGION"/>
    <property type="match status" value="1"/>
</dbReference>
<keyword evidence="2 3" id="KW-0040">ANK repeat</keyword>
<sequence>MSSPPRPSLSHPAPQLNGAASGPNGTAHAQPLSSSDPSPSVSTLPPAAIALATRLFEGARQGDVALFEEVLAYNSGMKDMRNDKGDSLVMLAAYHGRLPLLRLLLSHGADPNSLNDRQQSPLAGAIFKGEKEVVEALSDAGADWGVGEPSAREAVRIFRQEAIWGDRMGGQEKGANGSRNGVPNGGS</sequence>
<dbReference type="InterPro" id="IPR036770">
    <property type="entry name" value="Ankyrin_rpt-contain_sf"/>
</dbReference>
<dbReference type="Pfam" id="PF12796">
    <property type="entry name" value="Ank_2"/>
    <property type="match status" value="1"/>
</dbReference>
<comment type="caution">
    <text evidence="5">The sequence shown here is derived from an EMBL/GenBank/DDBJ whole genome shotgun (WGS) entry which is preliminary data.</text>
</comment>
<evidence type="ECO:0000256" key="4">
    <source>
        <dbReference type="SAM" id="MobiDB-lite"/>
    </source>
</evidence>
<reference evidence="5" key="1">
    <citation type="journal article" date="2022" name="G3 (Bethesda)">
        <title>High quality genome of the basidiomycete yeast Dioszegia hungarica PDD-24b-2 isolated from cloud water.</title>
        <authorList>
            <person name="Jarrige D."/>
            <person name="Haridas S."/>
            <person name="Bleykasten-Grosshans C."/>
            <person name="Joly M."/>
            <person name="Nadalig T."/>
            <person name="Sancelme M."/>
            <person name="Vuilleumier S."/>
            <person name="Grigoriev I.V."/>
            <person name="Amato P."/>
            <person name="Bringel F."/>
        </authorList>
    </citation>
    <scope>NUCLEOTIDE SEQUENCE</scope>
    <source>
        <strain evidence="5">PDD-24b-2</strain>
    </source>
</reference>
<accession>A0AA38H5Z9</accession>
<dbReference type="PANTHER" id="PTHR24189:SF50">
    <property type="entry name" value="ANKYRIN REPEAT AND SOCS BOX PROTEIN 2"/>
    <property type="match status" value="1"/>
</dbReference>
<dbReference type="EMBL" id="JAKWFO010000006">
    <property type="protein sequence ID" value="KAI9634668.1"/>
    <property type="molecule type" value="Genomic_DNA"/>
</dbReference>
<keyword evidence="6" id="KW-1185">Reference proteome</keyword>
<dbReference type="AlphaFoldDB" id="A0AA38H5Z9"/>
<dbReference type="Gene3D" id="1.25.40.20">
    <property type="entry name" value="Ankyrin repeat-containing domain"/>
    <property type="match status" value="1"/>
</dbReference>
<evidence type="ECO:0000256" key="1">
    <source>
        <dbReference type="ARBA" id="ARBA00022737"/>
    </source>
</evidence>
<evidence type="ECO:0000313" key="5">
    <source>
        <dbReference type="EMBL" id="KAI9634668.1"/>
    </source>
</evidence>
<name>A0AA38H5Z9_9TREE</name>